<evidence type="ECO:0000256" key="15">
    <source>
        <dbReference type="ARBA" id="ARBA00048070"/>
    </source>
</evidence>
<comment type="subcellular location">
    <subcellularLocation>
        <location evidence="3">Cytoplasm</location>
    </subcellularLocation>
</comment>
<keyword evidence="12" id="KW-0460">Magnesium</keyword>
<dbReference type="Gene3D" id="3.40.50.450">
    <property type="match status" value="1"/>
</dbReference>
<comment type="pathway">
    <text evidence="4">Carbohydrate degradation; glycolysis; D-glyceraldehyde 3-phosphate and glycerone phosphate from D-glucose: step 3/4.</text>
</comment>
<dbReference type="PANTHER" id="PTHR13697:SF4">
    <property type="entry name" value="ATP-DEPENDENT 6-PHOSPHOFRUCTOKINASE"/>
    <property type="match status" value="1"/>
</dbReference>
<dbReference type="GO" id="GO:0048029">
    <property type="term" value="F:monosaccharide binding"/>
    <property type="evidence" value="ECO:0007669"/>
    <property type="project" value="TreeGrafter"/>
</dbReference>
<dbReference type="InterPro" id="IPR035966">
    <property type="entry name" value="PKF_sf"/>
</dbReference>
<comment type="catalytic activity">
    <reaction evidence="15">
        <text>beta-D-fructose 6-phosphate + ATP = beta-D-fructose 1,6-bisphosphate + ADP + H(+)</text>
        <dbReference type="Rhea" id="RHEA:16109"/>
        <dbReference type="ChEBI" id="CHEBI:15378"/>
        <dbReference type="ChEBI" id="CHEBI:30616"/>
        <dbReference type="ChEBI" id="CHEBI:32966"/>
        <dbReference type="ChEBI" id="CHEBI:57634"/>
        <dbReference type="ChEBI" id="CHEBI:456216"/>
        <dbReference type="EC" id="2.7.1.11"/>
    </reaction>
</comment>
<dbReference type="RefSeq" id="WP_023053177.1">
    <property type="nucleotide sequence ID" value="NZ_AWXA01000011.1"/>
</dbReference>
<keyword evidence="7" id="KW-0808">Transferase</keyword>
<dbReference type="Proteomes" id="UP000017090">
    <property type="component" value="Unassembled WGS sequence"/>
</dbReference>
<dbReference type="PANTHER" id="PTHR13697">
    <property type="entry name" value="PHOSPHOFRUCTOKINASE"/>
    <property type="match status" value="1"/>
</dbReference>
<dbReference type="SUPFAM" id="SSF53784">
    <property type="entry name" value="Phosphofructokinase"/>
    <property type="match status" value="2"/>
</dbReference>
<keyword evidence="6" id="KW-0963">Cytoplasm</keyword>
<evidence type="ECO:0000313" key="17">
    <source>
        <dbReference type="EMBL" id="ERT61010.1"/>
    </source>
</evidence>
<evidence type="ECO:0000256" key="9">
    <source>
        <dbReference type="ARBA" id="ARBA00022741"/>
    </source>
</evidence>
<dbReference type="eggNOG" id="COG0205">
    <property type="taxonomic scope" value="Bacteria"/>
</dbReference>
<dbReference type="Pfam" id="PF00365">
    <property type="entry name" value="PFK"/>
    <property type="match status" value="1"/>
</dbReference>
<dbReference type="GO" id="GO:0005945">
    <property type="term" value="C:6-phosphofructokinase complex"/>
    <property type="evidence" value="ECO:0007669"/>
    <property type="project" value="TreeGrafter"/>
</dbReference>
<dbReference type="STRING" id="1111454.HMPREF1250_0597"/>
<dbReference type="OrthoDB" id="9802503at2"/>
<protein>
    <recommendedName>
        <fullName evidence="5">6-phosphofructokinase</fullName>
        <ecNumber evidence="5">2.7.1.11</ecNumber>
    </recommendedName>
</protein>
<evidence type="ECO:0000256" key="5">
    <source>
        <dbReference type="ARBA" id="ARBA00012055"/>
    </source>
</evidence>
<evidence type="ECO:0000313" key="18">
    <source>
        <dbReference type="Proteomes" id="UP000017090"/>
    </source>
</evidence>
<keyword evidence="13" id="KW-0324">Glycolysis</keyword>
<evidence type="ECO:0000256" key="14">
    <source>
        <dbReference type="ARBA" id="ARBA00038478"/>
    </source>
</evidence>
<evidence type="ECO:0000256" key="6">
    <source>
        <dbReference type="ARBA" id="ARBA00022490"/>
    </source>
</evidence>
<keyword evidence="8" id="KW-0479">Metal-binding</keyword>
<comment type="function">
    <text evidence="2">Catalyzes the phosphorylation of D-fructose 6-phosphate to fructose 1,6-bisphosphate by ATP, the first committing step of glycolysis.</text>
</comment>
<dbReference type="GO" id="GO:0016208">
    <property type="term" value="F:AMP binding"/>
    <property type="evidence" value="ECO:0007669"/>
    <property type="project" value="TreeGrafter"/>
</dbReference>
<evidence type="ECO:0000256" key="3">
    <source>
        <dbReference type="ARBA" id="ARBA00004496"/>
    </source>
</evidence>
<name>U7UNV6_9FIRM</name>
<comment type="caution">
    <text evidence="17">The sequence shown here is derived from an EMBL/GenBank/DDBJ whole genome shotgun (WGS) entry which is preliminary data.</text>
</comment>
<keyword evidence="11" id="KW-0067">ATP-binding</keyword>
<accession>U7UNV6</accession>
<dbReference type="GO" id="GO:0030388">
    <property type="term" value="P:fructose 1,6-bisphosphate metabolic process"/>
    <property type="evidence" value="ECO:0007669"/>
    <property type="project" value="TreeGrafter"/>
</dbReference>
<evidence type="ECO:0000256" key="4">
    <source>
        <dbReference type="ARBA" id="ARBA00004679"/>
    </source>
</evidence>
<keyword evidence="18" id="KW-1185">Reference proteome</keyword>
<sequence>MIKKIGVLTSGGDAPGMNAAIRGIARYAIYKGLAVEGIQKGYEGLINGESVPLNRRSVGGIIHRGGTLLKTARSKEFETEAGRQKAMAFLRQNDIDALVVIVAEGAMSGNEVYEHIHHYHAELNPSLTVLGYLQRGGSPTAYDAKMAGKFAQKAVDTLLAGKANVIVGLIDNHVTAIPYQQAERYIYGIDEEEYDLVHALGK</sequence>
<evidence type="ECO:0000256" key="7">
    <source>
        <dbReference type="ARBA" id="ARBA00022679"/>
    </source>
</evidence>
<dbReference type="GO" id="GO:0070095">
    <property type="term" value="F:fructose-6-phosphate binding"/>
    <property type="evidence" value="ECO:0007669"/>
    <property type="project" value="TreeGrafter"/>
</dbReference>
<dbReference type="GO" id="GO:0006002">
    <property type="term" value="P:fructose 6-phosphate metabolic process"/>
    <property type="evidence" value="ECO:0007669"/>
    <property type="project" value="InterPro"/>
</dbReference>
<dbReference type="InterPro" id="IPR022953">
    <property type="entry name" value="ATP_PFK"/>
</dbReference>
<reference evidence="17 18" key="1">
    <citation type="submission" date="2013-09" db="EMBL/GenBank/DDBJ databases">
        <authorList>
            <person name="Durkin A.S."/>
            <person name="Haft D.R."/>
            <person name="McCorrison J."/>
            <person name="Torralba M."/>
            <person name="Gillis M."/>
            <person name="Haft D.H."/>
            <person name="Methe B."/>
            <person name="Sutton G."/>
            <person name="Nelson K.E."/>
        </authorList>
    </citation>
    <scope>NUCLEOTIDE SEQUENCE [LARGE SCALE GENOMIC DNA]</scope>
    <source>
        <strain evidence="17 18">BV3C16-1</strain>
    </source>
</reference>
<dbReference type="PATRIC" id="fig|1111454.3.peg.687"/>
<dbReference type="InterPro" id="IPR000023">
    <property type="entry name" value="Phosphofructokinase_dom"/>
</dbReference>
<dbReference type="PRINTS" id="PR00476">
    <property type="entry name" value="PHFRCTKINASE"/>
</dbReference>
<evidence type="ECO:0000256" key="1">
    <source>
        <dbReference type="ARBA" id="ARBA00001946"/>
    </source>
</evidence>
<dbReference type="GO" id="GO:0005524">
    <property type="term" value="F:ATP binding"/>
    <property type="evidence" value="ECO:0007669"/>
    <property type="project" value="UniProtKB-KW"/>
</dbReference>
<evidence type="ECO:0000256" key="8">
    <source>
        <dbReference type="ARBA" id="ARBA00022723"/>
    </source>
</evidence>
<dbReference type="EC" id="2.7.1.11" evidence="5"/>
<keyword evidence="9" id="KW-0547">Nucleotide-binding</keyword>
<evidence type="ECO:0000259" key="16">
    <source>
        <dbReference type="Pfam" id="PF00365"/>
    </source>
</evidence>
<evidence type="ECO:0000256" key="11">
    <source>
        <dbReference type="ARBA" id="ARBA00022840"/>
    </source>
</evidence>
<dbReference type="GO" id="GO:0061621">
    <property type="term" value="P:canonical glycolysis"/>
    <property type="evidence" value="ECO:0007669"/>
    <property type="project" value="TreeGrafter"/>
</dbReference>
<comment type="cofactor">
    <cofactor evidence="1">
        <name>Mg(2+)</name>
        <dbReference type="ChEBI" id="CHEBI:18420"/>
    </cofactor>
</comment>
<evidence type="ECO:0000256" key="13">
    <source>
        <dbReference type="ARBA" id="ARBA00023152"/>
    </source>
</evidence>
<dbReference type="EMBL" id="AWXA01000011">
    <property type="protein sequence ID" value="ERT61010.1"/>
    <property type="molecule type" value="Genomic_DNA"/>
</dbReference>
<evidence type="ECO:0000256" key="12">
    <source>
        <dbReference type="ARBA" id="ARBA00022842"/>
    </source>
</evidence>
<dbReference type="GO" id="GO:0003872">
    <property type="term" value="F:6-phosphofructokinase activity"/>
    <property type="evidence" value="ECO:0007669"/>
    <property type="project" value="UniProtKB-EC"/>
</dbReference>
<dbReference type="AlphaFoldDB" id="U7UNV6"/>
<keyword evidence="10 17" id="KW-0418">Kinase</keyword>
<proteinExistence type="inferred from homology"/>
<evidence type="ECO:0000256" key="10">
    <source>
        <dbReference type="ARBA" id="ARBA00022777"/>
    </source>
</evidence>
<organism evidence="17 18">
    <name type="scientific">Megasphaera vaginalis</name>
    <name type="common">ex Srinivasan et al. 2021</name>
    <dbReference type="NCBI Taxonomy" id="1111454"/>
    <lineage>
        <taxon>Bacteria</taxon>
        <taxon>Bacillati</taxon>
        <taxon>Bacillota</taxon>
        <taxon>Negativicutes</taxon>
        <taxon>Veillonellales</taxon>
        <taxon>Veillonellaceae</taxon>
        <taxon>Megasphaera</taxon>
    </lineage>
</organism>
<dbReference type="UniPathway" id="UPA00109">
    <property type="reaction ID" value="UER00182"/>
</dbReference>
<dbReference type="GO" id="GO:0046872">
    <property type="term" value="F:metal ion binding"/>
    <property type="evidence" value="ECO:0007669"/>
    <property type="project" value="UniProtKB-KW"/>
</dbReference>
<comment type="similarity">
    <text evidence="14">Belongs to the phosphofructokinase type A (PFKA) family.</text>
</comment>
<feature type="domain" description="Phosphofructokinase" evidence="16">
    <location>
        <begin position="4"/>
        <end position="109"/>
    </location>
</feature>
<gene>
    <name evidence="17" type="ORF">HMPREF1250_0597</name>
</gene>
<dbReference type="GO" id="GO:0042802">
    <property type="term" value="F:identical protein binding"/>
    <property type="evidence" value="ECO:0007669"/>
    <property type="project" value="TreeGrafter"/>
</dbReference>
<evidence type="ECO:0000256" key="2">
    <source>
        <dbReference type="ARBA" id="ARBA00002659"/>
    </source>
</evidence>